<evidence type="ECO:0000256" key="1">
    <source>
        <dbReference type="SAM" id="MobiDB-lite"/>
    </source>
</evidence>
<feature type="region of interest" description="Disordered" evidence="1">
    <location>
        <begin position="68"/>
        <end position="113"/>
    </location>
</feature>
<keyword evidence="3" id="KW-1185">Reference proteome</keyword>
<sequence length="113" mass="12631">MAGLTIKCPFCGGRCSIRNSERPSILTVQADIYCNNCGTLSADFVGQLVNVKRAVFVDCPEVSNWSKTEKEQINEDGKRPLSNAERVQQLKEGKQPDLFKGEPEPRDTSHYLK</sequence>
<evidence type="ECO:0000313" key="2">
    <source>
        <dbReference type="EMBL" id="STO61040.1"/>
    </source>
</evidence>
<name>A0A1V4B1T6_9PAST</name>
<feature type="compositionally biased region" description="Basic and acidic residues" evidence="1">
    <location>
        <begin position="88"/>
        <end position="113"/>
    </location>
</feature>
<dbReference type="AlphaFoldDB" id="A0A1V4B1T6"/>
<dbReference type="STRING" id="733.B0186_04485"/>
<feature type="compositionally biased region" description="Basic and acidic residues" evidence="1">
    <location>
        <begin position="68"/>
        <end position="79"/>
    </location>
</feature>
<accession>A0A1V4B1T6</accession>
<dbReference type="EMBL" id="UGHF01000001">
    <property type="protein sequence ID" value="STO61040.1"/>
    <property type="molecule type" value="Genomic_DNA"/>
</dbReference>
<organism evidence="2 3">
    <name type="scientific">Canicola haemoglobinophilus</name>
    <dbReference type="NCBI Taxonomy" id="733"/>
    <lineage>
        <taxon>Bacteria</taxon>
        <taxon>Pseudomonadati</taxon>
        <taxon>Pseudomonadota</taxon>
        <taxon>Gammaproteobacteria</taxon>
        <taxon>Pasteurellales</taxon>
        <taxon>Pasteurellaceae</taxon>
        <taxon>Canicola</taxon>
    </lineage>
</organism>
<dbReference type="RefSeq" id="WP_078218197.1">
    <property type="nucleotide sequence ID" value="NZ_MUXZ01000010.1"/>
</dbReference>
<proteinExistence type="predicted"/>
<dbReference type="Proteomes" id="UP000254329">
    <property type="component" value="Unassembled WGS sequence"/>
</dbReference>
<evidence type="ECO:0000313" key="3">
    <source>
        <dbReference type="Proteomes" id="UP000254329"/>
    </source>
</evidence>
<gene>
    <name evidence="2" type="ORF">NCTC1659_02346</name>
</gene>
<protein>
    <submittedName>
        <fullName evidence="2">Uncharacterized protein</fullName>
    </submittedName>
</protein>
<reference evidence="2 3" key="1">
    <citation type="submission" date="2018-06" db="EMBL/GenBank/DDBJ databases">
        <authorList>
            <consortium name="Pathogen Informatics"/>
            <person name="Doyle S."/>
        </authorList>
    </citation>
    <scope>NUCLEOTIDE SEQUENCE [LARGE SCALE GENOMIC DNA]</scope>
    <source>
        <strain evidence="2 3">NCTC1659</strain>
    </source>
</reference>